<dbReference type="PANTHER" id="PTHR31115:SF4">
    <property type="entry name" value="SPECTRIN BETA CHAIN, BRAIN"/>
    <property type="match status" value="1"/>
</dbReference>
<evidence type="ECO:0000313" key="4">
    <source>
        <dbReference type="Proteomes" id="UP000436088"/>
    </source>
</evidence>
<name>A0A6A2ZN85_HIBSY</name>
<dbReference type="AlphaFoldDB" id="A0A6A2ZN85"/>
<proteinExistence type="predicted"/>
<protein>
    <submittedName>
        <fullName evidence="3">ABSCISIC ACID-INSENSITIVE 5-like protein 1-like</fullName>
    </submittedName>
</protein>
<feature type="region of interest" description="Disordered" evidence="2">
    <location>
        <begin position="1089"/>
        <end position="1161"/>
    </location>
</feature>
<dbReference type="PANTHER" id="PTHR31115">
    <property type="entry name" value="OS05G0107300 PROTEIN"/>
    <property type="match status" value="1"/>
</dbReference>
<organism evidence="3 4">
    <name type="scientific">Hibiscus syriacus</name>
    <name type="common">Rose of Sharon</name>
    <dbReference type="NCBI Taxonomy" id="106335"/>
    <lineage>
        <taxon>Eukaryota</taxon>
        <taxon>Viridiplantae</taxon>
        <taxon>Streptophyta</taxon>
        <taxon>Embryophyta</taxon>
        <taxon>Tracheophyta</taxon>
        <taxon>Spermatophyta</taxon>
        <taxon>Magnoliopsida</taxon>
        <taxon>eudicotyledons</taxon>
        <taxon>Gunneridae</taxon>
        <taxon>Pentapetalae</taxon>
        <taxon>rosids</taxon>
        <taxon>malvids</taxon>
        <taxon>Malvales</taxon>
        <taxon>Malvaceae</taxon>
        <taxon>Malvoideae</taxon>
        <taxon>Hibiscus</taxon>
    </lineage>
</organism>
<feature type="coiled-coil region" evidence="1">
    <location>
        <begin position="82"/>
        <end position="126"/>
    </location>
</feature>
<sequence length="1224" mass="134237">MLSSGNNLSRGNAGLPSDMPPLLQCLPLEPITLGSQKYTRPGELSRVLGLALRSSTSGDHSFGVPHSKLSPPVATEELKNFKESVQDVSRKARDRVKKLQESIFKLERYREALASKKQQRSDILNERTSGVTIAKVGSQINRNTHEIMNRRPEDRPKGVGLNKRVRTSFSDLRADNRTAVNPRQQGVVEKDGDVLPAVNGGSAQIEEKIRRLPGEGWEAKMKRKRSVAAVGNRIANAGRDIRRASQPKLISESKLQSCDTLGFRSKSSSGVGGINRPHGSFEAAGSEANTVLRNELESTSIPRDRAAMLEQRVVVKTNNKASLQEDNQACGSSTMLKGKVSRAPRTGSIMVLDSSSKVHLSSGALQGWEQPNLNKIQASGVVNNKKRPMSTDSPSHAISQWGGQRPHKISRTRRANLVSPVANAEAQISSQGFATPDFGARASIGTGGSLLRSNVDNAPPNIKRELENVSSPFGLSESEESGAGNNKSKEKGIDTCEVTIPASQKAEAFFLPTRKNKITNEIGDGVRKQGRNGSSASPLTKPSVHPIREKSDNLKTTKIIQSVRSASDKNRSKTGRPPSKKLKDRKASTRVGSMLNNVSSDFTGESDDDDHDELFAAATSARKASGLSCSGPFWKKMGSIFNSLSSEDTSYVRQQLSLAEELDESLSQIFGDGFNVLGVAVQKDAPDSVEEVAKINAASERFDIKKFDKTTPLYQRVLSALIEEDESEEIYHRNEAKNMSLHYASDDSHCGSCNLMDVEFRDRDRIESEVESNPDFQCQKNSLLDRMSGDVSVASNTFRNCSMSNSLHSSERWLGDGDLSHMDTGPISEICSTDMGQLQHKEINVSDSSFDCQYQLMCMDDKLLLELNSIGIYPESLPDLAEGEEAINKNVVELNECLYQQIRQKKKKLGKIDKAIENGRDVEKRDIEHVAMDQLIETAYRSRLACRRSNLSKSAVRKVSKQVALAFVKRTVERCRKFEQTGNSCFSEPALQDIMFSVPPRSNEAKSVDCIGSGTASNICNETSNHQAEARGSVAVSSTYERNDSSEALPAIQSSEHVVSKYGSVLNKGRKREVLIDDVVGSASSRVTSTLDGSVGRVNGREQSRENLQNTSSKEERKTKANANQKNSHRSSCGNGFNGRLTETLKPTDKIHQNSSKETEEGMDFGNLQLNELDTMEELGVPNELGGPRDLSSWLNFDEDGLQDHDSIGLEIPMDDLSDLKFAF</sequence>
<feature type="compositionally biased region" description="Basic and acidic residues" evidence="2">
    <location>
        <begin position="546"/>
        <end position="555"/>
    </location>
</feature>
<feature type="compositionally biased region" description="Basic and acidic residues" evidence="2">
    <location>
        <begin position="1146"/>
        <end position="1160"/>
    </location>
</feature>
<feature type="compositionally biased region" description="Polar residues" evidence="2">
    <location>
        <begin position="390"/>
        <end position="402"/>
    </location>
</feature>
<dbReference type="EMBL" id="VEPZ02001124">
    <property type="protein sequence ID" value="KAE8693016.1"/>
    <property type="molecule type" value="Genomic_DNA"/>
</dbReference>
<accession>A0A6A2ZN85</accession>
<feature type="compositionally biased region" description="Basic residues" evidence="2">
    <location>
        <begin position="572"/>
        <end position="584"/>
    </location>
</feature>
<keyword evidence="1" id="KW-0175">Coiled coil</keyword>
<feature type="compositionally biased region" description="Polar residues" evidence="2">
    <location>
        <begin position="1121"/>
        <end position="1135"/>
    </location>
</feature>
<gene>
    <name evidence="3" type="ORF">F3Y22_tig00110819pilonHSYRG00166</name>
</gene>
<feature type="region of interest" description="Disordered" evidence="2">
    <location>
        <begin position="520"/>
        <end position="590"/>
    </location>
</feature>
<feature type="compositionally biased region" description="Polar residues" evidence="2">
    <location>
        <begin position="556"/>
        <end position="565"/>
    </location>
</feature>
<dbReference type="OrthoDB" id="1915143at2759"/>
<evidence type="ECO:0000256" key="1">
    <source>
        <dbReference type="SAM" id="Coils"/>
    </source>
</evidence>
<feature type="region of interest" description="Disordered" evidence="2">
    <location>
        <begin position="446"/>
        <end position="492"/>
    </location>
</feature>
<reference evidence="3" key="1">
    <citation type="submission" date="2019-09" db="EMBL/GenBank/DDBJ databases">
        <title>Draft genome information of white flower Hibiscus syriacus.</title>
        <authorList>
            <person name="Kim Y.-M."/>
        </authorList>
    </citation>
    <scope>NUCLEOTIDE SEQUENCE [LARGE SCALE GENOMIC DNA]</scope>
    <source>
        <strain evidence="3">YM2019G1</strain>
    </source>
</reference>
<comment type="caution">
    <text evidence="3">The sequence shown here is derived from an EMBL/GenBank/DDBJ whole genome shotgun (WGS) entry which is preliminary data.</text>
</comment>
<evidence type="ECO:0000256" key="2">
    <source>
        <dbReference type="SAM" id="MobiDB-lite"/>
    </source>
</evidence>
<evidence type="ECO:0000313" key="3">
    <source>
        <dbReference type="EMBL" id="KAE8693016.1"/>
    </source>
</evidence>
<feature type="compositionally biased region" description="Polar residues" evidence="2">
    <location>
        <begin position="531"/>
        <end position="540"/>
    </location>
</feature>
<keyword evidence="4" id="KW-1185">Reference proteome</keyword>
<dbReference type="Proteomes" id="UP000436088">
    <property type="component" value="Unassembled WGS sequence"/>
</dbReference>
<feature type="region of interest" description="Disordered" evidence="2">
    <location>
        <begin position="384"/>
        <end position="412"/>
    </location>
</feature>